<feature type="transmembrane region" description="Helical" evidence="2">
    <location>
        <begin position="1791"/>
        <end position="1810"/>
    </location>
</feature>
<evidence type="ECO:0000256" key="1">
    <source>
        <dbReference type="SAM" id="MobiDB-lite"/>
    </source>
</evidence>
<feature type="transmembrane region" description="Helical" evidence="2">
    <location>
        <begin position="1147"/>
        <end position="1168"/>
    </location>
</feature>
<feature type="compositionally biased region" description="Polar residues" evidence="1">
    <location>
        <begin position="999"/>
        <end position="1009"/>
    </location>
</feature>
<evidence type="ECO:0000313" key="4">
    <source>
        <dbReference type="Proteomes" id="UP000591131"/>
    </source>
</evidence>
<name>A0A7J6M4K4_PERCH</name>
<accession>A0A7J6M4K4</accession>
<feature type="transmembrane region" description="Helical" evidence="2">
    <location>
        <begin position="716"/>
        <end position="734"/>
    </location>
</feature>
<feature type="transmembrane region" description="Helical" evidence="2">
    <location>
        <begin position="1078"/>
        <end position="1097"/>
    </location>
</feature>
<feature type="transmembrane region" description="Helical" evidence="2">
    <location>
        <begin position="85"/>
        <end position="106"/>
    </location>
</feature>
<feature type="compositionally biased region" description="Polar residues" evidence="1">
    <location>
        <begin position="2111"/>
        <end position="2128"/>
    </location>
</feature>
<dbReference type="Proteomes" id="UP000591131">
    <property type="component" value="Unassembled WGS sequence"/>
</dbReference>
<feature type="transmembrane region" description="Helical" evidence="2">
    <location>
        <begin position="1222"/>
        <end position="1240"/>
    </location>
</feature>
<feature type="transmembrane region" description="Helical" evidence="2">
    <location>
        <begin position="1109"/>
        <end position="1127"/>
    </location>
</feature>
<dbReference type="Gene3D" id="3.60.21.10">
    <property type="match status" value="2"/>
</dbReference>
<dbReference type="SUPFAM" id="SSF56300">
    <property type="entry name" value="Metallo-dependent phosphatases"/>
    <property type="match status" value="2"/>
</dbReference>
<feature type="transmembrane region" description="Helical" evidence="2">
    <location>
        <begin position="1822"/>
        <end position="1847"/>
    </location>
</feature>
<dbReference type="PANTHER" id="PTHR34211:SF3">
    <property type="entry name" value="CALCINEURIN-LIKE METALLO-PHOSPHOESTERASE SUPERFAMILY PROTEIN"/>
    <property type="match status" value="1"/>
</dbReference>
<sequence length="2151" mass="241682">MMWMASSVGITERFEWWIACHCALFLAFYWFLSPLQHIQDKSHNSQYFWGLHILTYLLLVNVLRHTPSAPRGLTVPFQFTDVATFFLPALLLGIPGFCLVEGMFRTRGLSAIRTFRELVNNALLMASAVSLQYGFCTRQRGDLPPSLATYCECLDHPVALQFPVVLTIGGLYVCSLTFQMVLGRRHGFFSCGPPIDTNVSEAERLRGPHPALRKSMVPWYSLSMTTHLFDLVLMVKVFLGKFDARVLLSAQSKVASTPFEDLSKKDEVWFDFLADGGDGFDSTYTISRLLAQPHLSVELPRDSDIYPKLRKVLNCDDGALRSRFSSGADDLATFSMKGARSLPSFQPLHDDSPVSTSVRASSRRLSHILRPAHCNKLMLPRANVVFHGGDVAYPFPCHEEFVNRFIRPLEWALPRAGPEEKDSLDQPQMFLIPGNHDWYDGLETFLHWVVNRQSVAGWRLPQKHTYYAVKLPHGWWVWGLDLGLSYDLDRPQYDYFCGLLTGGQVEAEDRVVVLTHRPNWVFDVAMCERTGYILNDLLDKIGEPRLAMRIAGDLHHYTRYMPGDGPQGPPLVTSGGAGAFLHPTHYPERDFLREESVTARLGEQNCNGNAYAAGGASLELPESISKASGTGYERVCSYPDEDVSRRLTWLNPTHFRNRNWGADVVLVLSYILMVVSVIPLCRATRVLSQPDAWLVFGEFISMIMDALYQIYSNSYISLFTHFCFLGSMMALAESHMGIPWKLGVGFVHYACHAIAAVVCICLAECAIVYLAHLDTVTSSEPPEVVRFLDSLILDITGYKVPFFLLPSSINAFALSTSDLPQIIADNRGAACAAIALGKGMTRFEYMALIGPLVPALWIIIAPIASFIFGCYLLVSLNWLGQHWTEAFSSLKIKDYKHFIRMQISPSTGDLHCFVIGVDHVSTHWEMDPYWDELLVGSKSTRVPPWKWVTPSKYRPRVRARPGSSDDNGKDGQVKKQSGSQPKVVDFFVVKASRKRLAENITQSTPSENSYTEEDSDGGASVDLRHDRSIKGLVGKVSSWVSFVGSRDSLRDEFNMLSAAMELFSSSSPVVSLTQRVEWWVLLHFVMFLAFYWFLSPLQHIQDADRNSQYFWFVNLSTYFLLITVFRHTESAPAGAAVPFRFSKVISFFLPALILGQPGFYIVEGVLRMRGNSMERTRREHFNNLLLMASALSLQYGFCKQEEDRLGSYTDQYCEYLDSPVQLQLPVVLTMLFLYGFSWLTQRILGRRHGFFSAGPVLAKHPQAEEEAEKRRGPDPKLRKTMVSWYSLFMTTYIPEVTVMLKVFMGRFDVRALMAALTRTPEKALTFDDQSDKEETWFDFFADGGDGFDSSYTVGRLIAQPYLGVDVPEDDPVAEKVSKLVTRSFSRGSRAALAKEDSSDPFAMKRHKSMPTLSRGANRMRSDSASSDIRLTTLRRTPSDTTPGHRRIMLPRASVVFHGGDLAYPVPSHKAYVNRLVRPLEWAFPPYEESHMSEAKISALADQPQFFAIPGNHDWYDGLETYLAWFVGQDHLAGWKLPQKSSYFAVKLSHGWWVWGLDLSLSYDLDKPQYDYFCGLLDSGEVGTEDRVVVITHRPNWESDVVEDTRTGYILSVLLDKIGEPRLAMRLAGDVHHYSRYMPPDGSKGVPLVTSGGAGAFLHPTHFPAKDILREESVEKRIGKENHNEFAYAAGGSALKIPPAVSKPLGTGYTRVKSYPPEKVSRRLNWLNPIHFRRRNWGADVVLGMFYLGMSVSALPLCGALRVIEQPNVFLGVYEFIVLIFEAYDKIFRQSYVSLVGQIVFIAMAIGGAEAQMGQAKRIVVGLIHGLCHSVAAIAAVCLVECLCEYLASTSTVPSGGDKVELLDSTEALIVSTFGSFWASMLPDPSSINSWFLSITDLPTRAYRNRAAVCACIASNSPIDRYQYLGYLGSILPFLYIIVTPIASFIFGVYLLISLNYLGQHWNEAFSSLRIQDYKHFLRMWVSPDTGDLHVFVIGIDHVARQWEADPYWDGKLLPRGSQMPSWKWITPSKYRPKSKGRSEEDDVSFWASRVKQGLGPSPSDYRKPQPDGRPKLVDYFVVEASRKQAAAAAAKQEKVGKKSPRGVIREEYTGGDSSTAESTDSSVEPSDWLSSVGSFLKRRLTNSQTADDFNM</sequence>
<feature type="transmembrane region" description="Helical" evidence="2">
    <location>
        <begin position="746"/>
        <end position="771"/>
    </location>
</feature>
<organism evidence="3 4">
    <name type="scientific">Perkinsus chesapeaki</name>
    <name type="common">Clam parasite</name>
    <name type="synonym">Perkinsus andrewsi</name>
    <dbReference type="NCBI Taxonomy" id="330153"/>
    <lineage>
        <taxon>Eukaryota</taxon>
        <taxon>Sar</taxon>
        <taxon>Alveolata</taxon>
        <taxon>Perkinsozoa</taxon>
        <taxon>Perkinsea</taxon>
        <taxon>Perkinsida</taxon>
        <taxon>Perkinsidae</taxon>
        <taxon>Perkinsus</taxon>
    </lineage>
</organism>
<proteinExistence type="predicted"/>
<evidence type="ECO:0000256" key="2">
    <source>
        <dbReference type="SAM" id="Phobius"/>
    </source>
</evidence>
<feature type="transmembrane region" description="Helical" evidence="2">
    <location>
        <begin position="660"/>
        <end position="680"/>
    </location>
</feature>
<keyword evidence="2" id="KW-0472">Membrane</keyword>
<comment type="caution">
    <text evidence="3">The sequence shown here is derived from an EMBL/GenBank/DDBJ whole genome shotgun (WGS) entry which is preliminary data.</text>
</comment>
<evidence type="ECO:0000313" key="3">
    <source>
        <dbReference type="EMBL" id="KAF4666469.1"/>
    </source>
</evidence>
<feature type="transmembrane region" description="Helical" evidence="2">
    <location>
        <begin position="47"/>
        <end position="65"/>
    </location>
</feature>
<feature type="transmembrane region" description="Helical" evidence="2">
    <location>
        <begin position="1180"/>
        <end position="1197"/>
    </location>
</feature>
<feature type="transmembrane region" description="Helical" evidence="2">
    <location>
        <begin position="855"/>
        <end position="874"/>
    </location>
</feature>
<evidence type="ECO:0008006" key="5">
    <source>
        <dbReference type="Google" id="ProtNLM"/>
    </source>
</evidence>
<feature type="transmembrane region" description="Helical" evidence="2">
    <location>
        <begin position="1740"/>
        <end position="1763"/>
    </location>
</feature>
<reference evidence="3 4" key="1">
    <citation type="submission" date="2020-04" db="EMBL/GenBank/DDBJ databases">
        <title>Perkinsus chesapeaki whole genome sequence.</title>
        <authorList>
            <person name="Bogema D.R."/>
        </authorList>
    </citation>
    <scope>NUCLEOTIDE SEQUENCE [LARGE SCALE GENOMIC DNA]</scope>
    <source>
        <strain evidence="3">ATCC PRA-425</strain>
    </source>
</reference>
<feature type="transmembrane region" description="Helical" evidence="2">
    <location>
        <begin position="1930"/>
        <end position="1952"/>
    </location>
</feature>
<dbReference type="EMBL" id="JAAPAO010000234">
    <property type="protein sequence ID" value="KAF4666469.1"/>
    <property type="molecule type" value="Genomic_DNA"/>
</dbReference>
<feature type="transmembrane region" description="Helical" evidence="2">
    <location>
        <begin position="16"/>
        <end position="35"/>
    </location>
</feature>
<feature type="region of interest" description="Disordered" evidence="1">
    <location>
        <begin position="2089"/>
        <end position="2128"/>
    </location>
</feature>
<feature type="region of interest" description="Disordered" evidence="1">
    <location>
        <begin position="998"/>
        <end position="1020"/>
    </location>
</feature>
<feature type="region of interest" description="Disordered" evidence="1">
    <location>
        <begin position="1395"/>
        <end position="1443"/>
    </location>
</feature>
<protein>
    <recommendedName>
        <fullName evidence="5">Calcineurin-like phosphoesterase domain-containing protein</fullName>
    </recommendedName>
</protein>
<feature type="transmembrane region" description="Helical" evidence="2">
    <location>
        <begin position="164"/>
        <end position="182"/>
    </location>
</feature>
<dbReference type="PANTHER" id="PTHR34211">
    <property type="entry name" value="CALCINEURIN-LIKE METALLO-PHOSPHOESTERASE SUPERFAMILY PROTEIN"/>
    <property type="match status" value="1"/>
</dbReference>
<dbReference type="OrthoDB" id="1883418at2759"/>
<feature type="compositionally biased region" description="Polar residues" evidence="1">
    <location>
        <begin position="1422"/>
        <end position="1441"/>
    </location>
</feature>
<keyword evidence="4" id="KW-1185">Reference proteome</keyword>
<gene>
    <name evidence="3" type="ORF">FOL47_004070</name>
</gene>
<feature type="region of interest" description="Disordered" evidence="1">
    <location>
        <begin position="955"/>
        <end position="979"/>
    </location>
</feature>
<dbReference type="InterPro" id="IPR029052">
    <property type="entry name" value="Metallo-depent_PP-like"/>
</dbReference>
<keyword evidence="2" id="KW-0812">Transmembrane</keyword>
<keyword evidence="2" id="KW-1133">Transmembrane helix</keyword>